<evidence type="ECO:0000256" key="2">
    <source>
        <dbReference type="ARBA" id="ARBA00008834"/>
    </source>
</evidence>
<evidence type="ECO:0000256" key="6">
    <source>
        <dbReference type="ARBA" id="ARBA00023295"/>
    </source>
</evidence>
<dbReference type="Gene3D" id="2.160.20.10">
    <property type="entry name" value="Single-stranded right-handed beta-helix, Pectin lyase-like"/>
    <property type="match status" value="1"/>
</dbReference>
<dbReference type="GO" id="GO:0071555">
    <property type="term" value="P:cell wall organization"/>
    <property type="evidence" value="ECO:0007669"/>
    <property type="project" value="UniProtKB-KW"/>
</dbReference>
<dbReference type="PROSITE" id="PS00502">
    <property type="entry name" value="POLYGALACTURONASE"/>
    <property type="match status" value="1"/>
</dbReference>
<keyword evidence="11" id="KW-1185">Reference proteome</keyword>
<dbReference type="InterPro" id="IPR012334">
    <property type="entry name" value="Pectin_lyas_fold"/>
</dbReference>
<comment type="subcellular location">
    <subcellularLocation>
        <location evidence="1">Secreted</location>
        <location evidence="1">Cell wall</location>
    </subcellularLocation>
</comment>
<dbReference type="SMART" id="SM00710">
    <property type="entry name" value="PbH1"/>
    <property type="match status" value="6"/>
</dbReference>
<dbReference type="InterPro" id="IPR006626">
    <property type="entry name" value="PbH1"/>
</dbReference>
<sequence length="309" mass="33063">MANQMTQKYLQGEIIAPDKDGWASFANTLIMISNVNSLKVDGSGGLINGYGSAWWKCKSCQRPSILNFSSCKSLNVINLNLINSPKSHIHIHGCSDATFTGLNISSPETSPNTDGFDISYSQNVLIENSIIATGDDCVAISGGSSHVNVTGISCGPGHGISIGSLGKKYDTVENVYVSNINFTRTTNGVRIKTIQNGVGYAKQITFQDITFEETRFPIIIDQHYTSYDDSLGNGRSVEVSGITYRDFKGTSADGRAIYLNCADSGCFDLTLDDINLVSNYPGKPATCFCNNAHGTVTSTTPNCSGLLTA</sequence>
<dbReference type="InterPro" id="IPR011050">
    <property type="entry name" value="Pectin_lyase_fold/virulence"/>
</dbReference>
<evidence type="ECO:0000256" key="9">
    <source>
        <dbReference type="RuleBase" id="RU361169"/>
    </source>
</evidence>
<accession>A0AAN9X8T2</accession>
<dbReference type="AlphaFoldDB" id="A0AAN9X8T2"/>
<dbReference type="InterPro" id="IPR000743">
    <property type="entry name" value="Glyco_hydro_28"/>
</dbReference>
<keyword evidence="5 9" id="KW-0378">Hydrolase</keyword>
<evidence type="ECO:0000256" key="1">
    <source>
        <dbReference type="ARBA" id="ARBA00004191"/>
    </source>
</evidence>
<reference evidence="10 11" key="1">
    <citation type="submission" date="2024-01" db="EMBL/GenBank/DDBJ databases">
        <title>The genomes of 5 underutilized Papilionoideae crops provide insights into root nodulation and disease resistanc.</title>
        <authorList>
            <person name="Jiang F."/>
        </authorList>
    </citation>
    <scope>NUCLEOTIDE SEQUENCE [LARGE SCALE GENOMIC DNA]</scope>
    <source>
        <strain evidence="10">DUOXIRENSHENG_FW03</strain>
        <tissue evidence="10">Leaves</tissue>
    </source>
</reference>
<keyword evidence="7" id="KW-0961">Cell wall biogenesis/degradation</keyword>
<keyword evidence="3" id="KW-0134">Cell wall</keyword>
<dbReference type="Pfam" id="PF00295">
    <property type="entry name" value="Glyco_hydro_28"/>
    <property type="match status" value="1"/>
</dbReference>
<dbReference type="GO" id="GO:0005975">
    <property type="term" value="P:carbohydrate metabolic process"/>
    <property type="evidence" value="ECO:0007669"/>
    <property type="project" value="InterPro"/>
</dbReference>
<dbReference type="EMBL" id="JAYMYS010000007">
    <property type="protein sequence ID" value="KAK7386217.1"/>
    <property type="molecule type" value="Genomic_DNA"/>
</dbReference>
<evidence type="ECO:0000256" key="4">
    <source>
        <dbReference type="ARBA" id="ARBA00022525"/>
    </source>
</evidence>
<evidence type="ECO:0000313" key="11">
    <source>
        <dbReference type="Proteomes" id="UP001386955"/>
    </source>
</evidence>
<proteinExistence type="inferred from homology"/>
<dbReference type="GO" id="GO:0004650">
    <property type="term" value="F:polygalacturonase activity"/>
    <property type="evidence" value="ECO:0007669"/>
    <property type="project" value="InterPro"/>
</dbReference>
<feature type="active site" evidence="8">
    <location>
        <position position="158"/>
    </location>
</feature>
<dbReference type="PANTHER" id="PTHR31375">
    <property type="match status" value="1"/>
</dbReference>
<comment type="similarity">
    <text evidence="2 9">Belongs to the glycosyl hydrolase 28 family.</text>
</comment>
<dbReference type="SUPFAM" id="SSF51126">
    <property type="entry name" value="Pectin lyase-like"/>
    <property type="match status" value="1"/>
</dbReference>
<evidence type="ECO:0000256" key="3">
    <source>
        <dbReference type="ARBA" id="ARBA00022512"/>
    </source>
</evidence>
<keyword evidence="4" id="KW-0964">Secreted</keyword>
<evidence type="ECO:0000313" key="10">
    <source>
        <dbReference type="EMBL" id="KAK7386217.1"/>
    </source>
</evidence>
<evidence type="ECO:0000256" key="8">
    <source>
        <dbReference type="PROSITE-ProRule" id="PRU10052"/>
    </source>
</evidence>
<protein>
    <recommendedName>
        <fullName evidence="12">Polygalacturonase</fullName>
    </recommendedName>
</protein>
<gene>
    <name evidence="10" type="ORF">VNO78_26277</name>
</gene>
<evidence type="ECO:0000256" key="7">
    <source>
        <dbReference type="ARBA" id="ARBA00023316"/>
    </source>
</evidence>
<evidence type="ECO:0008006" key="12">
    <source>
        <dbReference type="Google" id="ProtNLM"/>
    </source>
</evidence>
<keyword evidence="6 9" id="KW-0326">Glycosidase</keyword>
<evidence type="ECO:0000256" key="5">
    <source>
        <dbReference type="ARBA" id="ARBA00022801"/>
    </source>
</evidence>
<comment type="caution">
    <text evidence="10">The sequence shown here is derived from an EMBL/GenBank/DDBJ whole genome shotgun (WGS) entry which is preliminary data.</text>
</comment>
<organism evidence="10 11">
    <name type="scientific">Psophocarpus tetragonolobus</name>
    <name type="common">Winged bean</name>
    <name type="synonym">Dolichos tetragonolobus</name>
    <dbReference type="NCBI Taxonomy" id="3891"/>
    <lineage>
        <taxon>Eukaryota</taxon>
        <taxon>Viridiplantae</taxon>
        <taxon>Streptophyta</taxon>
        <taxon>Embryophyta</taxon>
        <taxon>Tracheophyta</taxon>
        <taxon>Spermatophyta</taxon>
        <taxon>Magnoliopsida</taxon>
        <taxon>eudicotyledons</taxon>
        <taxon>Gunneridae</taxon>
        <taxon>Pentapetalae</taxon>
        <taxon>rosids</taxon>
        <taxon>fabids</taxon>
        <taxon>Fabales</taxon>
        <taxon>Fabaceae</taxon>
        <taxon>Papilionoideae</taxon>
        <taxon>50 kb inversion clade</taxon>
        <taxon>NPAAA clade</taxon>
        <taxon>indigoferoid/millettioid clade</taxon>
        <taxon>Phaseoleae</taxon>
        <taxon>Psophocarpus</taxon>
    </lineage>
</organism>
<name>A0AAN9X8T2_PSOTE</name>
<dbReference type="Proteomes" id="UP001386955">
    <property type="component" value="Unassembled WGS sequence"/>
</dbReference>